<dbReference type="AlphaFoldDB" id="A0A1I8BK81"/>
<protein>
    <submittedName>
        <fullName evidence="2">Saposin B-type domain-containing protein</fullName>
    </submittedName>
</protein>
<keyword evidence="1" id="KW-1185">Reference proteome</keyword>
<evidence type="ECO:0000313" key="1">
    <source>
        <dbReference type="Proteomes" id="UP000095281"/>
    </source>
</evidence>
<name>A0A1I8BK81_MELHA</name>
<accession>A0A1I8BK81</accession>
<reference evidence="2" key="1">
    <citation type="submission" date="2016-11" db="UniProtKB">
        <authorList>
            <consortium name="WormBaseParasite"/>
        </authorList>
    </citation>
    <scope>IDENTIFICATION</scope>
</reference>
<sequence>MLITGKSEELIIKDDEYYSIWNEIKVPDHVNIYNTSKALYLKRQQRVKEAMELMLAAQKELLASTELFKSTRTNMMLSKNVIPCAFCQESLEIMKDESYQMQSNFYLQMIEPIAGFLSIFKLGCESRQSCITYFNNVEDGVNGIMKGIKNITTVNDVCENILKCKNG</sequence>
<proteinExistence type="predicted"/>
<dbReference type="Proteomes" id="UP000095281">
    <property type="component" value="Unplaced"/>
</dbReference>
<evidence type="ECO:0000313" key="2">
    <source>
        <dbReference type="WBParaSite" id="MhA1_Contig297.frz3.gene4"/>
    </source>
</evidence>
<dbReference type="WBParaSite" id="MhA1_Contig297.frz3.gene4">
    <property type="protein sequence ID" value="MhA1_Contig297.frz3.gene4"/>
    <property type="gene ID" value="MhA1_Contig297.frz3.gene4"/>
</dbReference>
<organism evidence="1 2">
    <name type="scientific">Meloidogyne hapla</name>
    <name type="common">Root-knot nematode worm</name>
    <dbReference type="NCBI Taxonomy" id="6305"/>
    <lineage>
        <taxon>Eukaryota</taxon>
        <taxon>Metazoa</taxon>
        <taxon>Ecdysozoa</taxon>
        <taxon>Nematoda</taxon>
        <taxon>Chromadorea</taxon>
        <taxon>Rhabditida</taxon>
        <taxon>Tylenchina</taxon>
        <taxon>Tylenchomorpha</taxon>
        <taxon>Tylenchoidea</taxon>
        <taxon>Meloidogynidae</taxon>
        <taxon>Meloidogyninae</taxon>
        <taxon>Meloidogyne</taxon>
    </lineage>
</organism>